<name>A0ABQ1I1E1_9ALTE</name>
<dbReference type="SUPFAM" id="SSF53335">
    <property type="entry name" value="S-adenosyl-L-methionine-dependent methyltransferases"/>
    <property type="match status" value="1"/>
</dbReference>
<proteinExistence type="inferred from homology"/>
<organism evidence="6 7">
    <name type="scientific">Agarivorans gilvus</name>
    <dbReference type="NCBI Taxonomy" id="680279"/>
    <lineage>
        <taxon>Bacteria</taxon>
        <taxon>Pseudomonadati</taxon>
        <taxon>Pseudomonadota</taxon>
        <taxon>Gammaproteobacteria</taxon>
        <taxon>Alteromonadales</taxon>
        <taxon>Alteromonadaceae</taxon>
        <taxon>Agarivorans</taxon>
    </lineage>
</organism>
<dbReference type="EMBL" id="BMDY01000007">
    <property type="protein sequence ID" value="GGB02170.1"/>
    <property type="molecule type" value="Genomic_DNA"/>
</dbReference>
<dbReference type="CDD" id="cd02440">
    <property type="entry name" value="AdoMet_MTases"/>
    <property type="match status" value="1"/>
</dbReference>
<dbReference type="InterPro" id="IPR029063">
    <property type="entry name" value="SAM-dependent_MTases_sf"/>
</dbReference>
<accession>A0ABQ1I1E1</accession>
<keyword evidence="2" id="KW-0489">Methyltransferase</keyword>
<comment type="caution">
    <text evidence="6">The sequence shown here is derived from an EMBL/GenBank/DDBJ whole genome shotgun (WGS) entry which is preliminary data.</text>
</comment>
<keyword evidence="7" id="KW-1185">Reference proteome</keyword>
<keyword evidence="3" id="KW-0808">Transferase</keyword>
<evidence type="ECO:0000256" key="4">
    <source>
        <dbReference type="ARBA" id="ARBA00022691"/>
    </source>
</evidence>
<evidence type="ECO:0000256" key="1">
    <source>
        <dbReference type="ARBA" id="ARBA00010815"/>
    </source>
</evidence>
<dbReference type="PIRSF" id="PIRSF003085">
    <property type="entry name" value="CMAS"/>
    <property type="match status" value="1"/>
</dbReference>
<dbReference type="Pfam" id="PF02353">
    <property type="entry name" value="CMAS"/>
    <property type="match status" value="1"/>
</dbReference>
<keyword evidence="5" id="KW-0443">Lipid metabolism</keyword>
<evidence type="ECO:0000313" key="6">
    <source>
        <dbReference type="EMBL" id="GGB02170.1"/>
    </source>
</evidence>
<evidence type="ECO:0000256" key="3">
    <source>
        <dbReference type="ARBA" id="ARBA00022679"/>
    </source>
</evidence>
<dbReference type="InterPro" id="IPR050723">
    <property type="entry name" value="CFA/CMAS"/>
</dbReference>
<dbReference type="Gene3D" id="3.40.50.150">
    <property type="entry name" value="Vaccinia Virus protein VP39"/>
    <property type="match status" value="1"/>
</dbReference>
<keyword evidence="4" id="KW-0949">S-adenosyl-L-methionine</keyword>
<dbReference type="RefSeq" id="WP_055734467.1">
    <property type="nucleotide sequence ID" value="NZ_BMDY01000007.1"/>
</dbReference>
<sequence>MTTAKSLLLGSLGGSVNWARKLVVNSFAGLKGGSITLSQPGYTSIHLGELDHPNNVEVHILDPQVFARILRGGSVAAGETYIDGLWRCSDLHALLQLLANNQQQIDSLDRRLHWLSDGWMKLQHFFRRNHKRQAKKNILAHYDLGNGFYQSFLDSQMQYSSALFAGQALSLEQAQNQKLKRICEQLQLSADDHLLEIGTGWGGLAMYAAKHYGCKVTTTTISDKQFAHVQQLVKQQQLEHLITVLNKDYRDLSGEYDKLVSVEMIEAVGEQYLPGFAEICAKRLKVGGRMLLQAITIDDRRFSAYRKSVDFIQQYVFPGGFLPSPSLLKQLFSKQRLIPVQRLEMGLDYAQTLQHWHQRVLQQRQEGKQNFGFSEQFYRLWHFYFAYCEAGFRSRNIGTEQLTLVKQ</sequence>
<dbReference type="InterPro" id="IPR003333">
    <property type="entry name" value="CMAS"/>
</dbReference>
<evidence type="ECO:0000256" key="5">
    <source>
        <dbReference type="ARBA" id="ARBA00023098"/>
    </source>
</evidence>
<protein>
    <submittedName>
        <fullName evidence="6">Cyclopropane-fatty-acyl-phospholipid synthase</fullName>
    </submittedName>
</protein>
<evidence type="ECO:0000256" key="2">
    <source>
        <dbReference type="ARBA" id="ARBA00022603"/>
    </source>
</evidence>
<gene>
    <name evidence="6" type="ORF">GCM10007414_14300</name>
</gene>
<dbReference type="PANTHER" id="PTHR43667:SF2">
    <property type="entry name" value="FATTY ACID C-METHYL TRANSFERASE"/>
    <property type="match status" value="1"/>
</dbReference>
<evidence type="ECO:0000313" key="7">
    <source>
        <dbReference type="Proteomes" id="UP000651977"/>
    </source>
</evidence>
<comment type="similarity">
    <text evidence="1">Belongs to the CFA/CMAS family.</text>
</comment>
<dbReference type="PANTHER" id="PTHR43667">
    <property type="entry name" value="CYCLOPROPANE-FATTY-ACYL-PHOSPHOLIPID SYNTHASE"/>
    <property type="match status" value="1"/>
</dbReference>
<reference evidence="7" key="1">
    <citation type="journal article" date="2019" name="Int. J. Syst. Evol. Microbiol.">
        <title>The Global Catalogue of Microorganisms (GCM) 10K type strain sequencing project: providing services to taxonomists for standard genome sequencing and annotation.</title>
        <authorList>
            <consortium name="The Broad Institute Genomics Platform"/>
            <consortium name="The Broad Institute Genome Sequencing Center for Infectious Disease"/>
            <person name="Wu L."/>
            <person name="Ma J."/>
        </authorList>
    </citation>
    <scope>NUCLEOTIDE SEQUENCE [LARGE SCALE GENOMIC DNA]</scope>
    <source>
        <strain evidence="7">CGMCC 1.10131</strain>
    </source>
</reference>
<dbReference type="Proteomes" id="UP000651977">
    <property type="component" value="Unassembled WGS sequence"/>
</dbReference>